<keyword evidence="5 7" id="KW-1133">Transmembrane helix</keyword>
<gene>
    <name evidence="8" type="ORF">C823_05860</name>
</gene>
<dbReference type="GO" id="GO:0005886">
    <property type="term" value="C:plasma membrane"/>
    <property type="evidence" value="ECO:0007669"/>
    <property type="project" value="UniProtKB-SubCell"/>
</dbReference>
<organism evidence="8 9">
    <name type="scientific">Eubacterium plexicaudatum ASF492</name>
    <dbReference type="NCBI Taxonomy" id="1235802"/>
    <lineage>
        <taxon>Bacteria</taxon>
        <taxon>Bacillati</taxon>
        <taxon>Bacillota</taxon>
        <taxon>Clostridia</taxon>
        <taxon>Eubacteriales</taxon>
        <taxon>Eubacteriaceae</taxon>
        <taxon>Eubacterium</taxon>
    </lineage>
</organism>
<proteinExistence type="predicted"/>
<dbReference type="PANTHER" id="PTHR43549">
    <property type="entry name" value="MULTIDRUG RESISTANCE PROTEIN YPNP-RELATED"/>
    <property type="match status" value="1"/>
</dbReference>
<keyword evidence="9" id="KW-1185">Reference proteome</keyword>
<evidence type="ECO:0000313" key="8">
    <source>
        <dbReference type="EMBL" id="EMZ17846.1"/>
    </source>
</evidence>
<evidence type="ECO:0008006" key="10">
    <source>
        <dbReference type="Google" id="ProtNLM"/>
    </source>
</evidence>
<keyword evidence="2" id="KW-0813">Transport</keyword>
<dbReference type="GO" id="GO:0042910">
    <property type="term" value="F:xenobiotic transmembrane transporter activity"/>
    <property type="evidence" value="ECO:0007669"/>
    <property type="project" value="InterPro"/>
</dbReference>
<evidence type="ECO:0000313" key="9">
    <source>
        <dbReference type="Proteomes" id="UP000012589"/>
    </source>
</evidence>
<dbReference type="HOGENOM" id="CLU_012893_13_6_9"/>
<dbReference type="eggNOG" id="COG0534">
    <property type="taxonomic scope" value="Bacteria"/>
</dbReference>
<protein>
    <recommendedName>
        <fullName evidence="10">MATE efflux family protein</fullName>
    </recommendedName>
</protein>
<dbReference type="GO" id="GO:0015297">
    <property type="term" value="F:antiporter activity"/>
    <property type="evidence" value="ECO:0007669"/>
    <property type="project" value="InterPro"/>
</dbReference>
<sequence length="108" mass="11808">MKEDYVCDMTKGNAAGLLLRFAFPMLVGNIFQQFYNMADSIIVGKFVGSNALGAVGSVGSLNFMFFSLCMGLGAGLGVLISQYFGAGEDEQVKKLLRMRYTLRQQPEC</sequence>
<evidence type="ECO:0000256" key="6">
    <source>
        <dbReference type="ARBA" id="ARBA00023136"/>
    </source>
</evidence>
<comment type="subcellular location">
    <subcellularLocation>
        <location evidence="1">Cell membrane</location>
        <topology evidence="1">Multi-pass membrane protein</topology>
    </subcellularLocation>
</comment>
<evidence type="ECO:0000256" key="2">
    <source>
        <dbReference type="ARBA" id="ARBA00022448"/>
    </source>
</evidence>
<dbReference type="InterPro" id="IPR002528">
    <property type="entry name" value="MATE_fam"/>
</dbReference>
<dbReference type="Proteomes" id="UP000012589">
    <property type="component" value="Unassembled WGS sequence"/>
</dbReference>
<name>N1ZPK4_9FIRM</name>
<evidence type="ECO:0000256" key="3">
    <source>
        <dbReference type="ARBA" id="ARBA00022475"/>
    </source>
</evidence>
<keyword evidence="4 7" id="KW-0812">Transmembrane</keyword>
<keyword evidence="6 7" id="KW-0472">Membrane</keyword>
<feature type="transmembrane region" description="Helical" evidence="7">
    <location>
        <begin position="12"/>
        <end position="31"/>
    </location>
</feature>
<comment type="caution">
    <text evidence="8">The sequence shown here is derived from an EMBL/GenBank/DDBJ whole genome shotgun (WGS) entry which is preliminary data.</text>
</comment>
<accession>N1ZPK4</accession>
<keyword evidence="3" id="KW-1003">Cell membrane</keyword>
<evidence type="ECO:0000256" key="4">
    <source>
        <dbReference type="ARBA" id="ARBA00022692"/>
    </source>
</evidence>
<feature type="transmembrane region" description="Helical" evidence="7">
    <location>
        <begin position="63"/>
        <end position="84"/>
    </location>
</feature>
<dbReference type="EMBL" id="AQFT01000192">
    <property type="protein sequence ID" value="EMZ17846.1"/>
    <property type="molecule type" value="Genomic_DNA"/>
</dbReference>
<reference evidence="8 9" key="1">
    <citation type="journal article" date="2014" name="Genome Announc.">
        <title>Draft genome sequences of the altered schaedler flora, a defined bacterial community from gnotobiotic mice.</title>
        <authorList>
            <person name="Wannemuehler M.J."/>
            <person name="Overstreet A.M."/>
            <person name="Ward D.V."/>
            <person name="Phillips G.J."/>
        </authorList>
    </citation>
    <scope>NUCLEOTIDE SEQUENCE [LARGE SCALE GENOMIC DNA]</scope>
    <source>
        <strain evidence="8 9">ASF492</strain>
    </source>
</reference>
<evidence type="ECO:0000256" key="7">
    <source>
        <dbReference type="SAM" id="Phobius"/>
    </source>
</evidence>
<evidence type="ECO:0000256" key="1">
    <source>
        <dbReference type="ARBA" id="ARBA00004651"/>
    </source>
</evidence>
<evidence type="ECO:0000256" key="5">
    <source>
        <dbReference type="ARBA" id="ARBA00022989"/>
    </source>
</evidence>
<dbReference type="InterPro" id="IPR052031">
    <property type="entry name" value="Membrane_Transporter-Flippase"/>
</dbReference>
<dbReference type="PATRIC" id="fig|1235802.3.peg.6192"/>
<dbReference type="STRING" id="1235802.C823_05860"/>
<dbReference type="Pfam" id="PF01554">
    <property type="entry name" value="MatE"/>
    <property type="match status" value="1"/>
</dbReference>
<dbReference type="AlphaFoldDB" id="N1ZPK4"/>
<dbReference type="PANTHER" id="PTHR43549:SF3">
    <property type="entry name" value="MULTIDRUG RESISTANCE PROTEIN YPNP-RELATED"/>
    <property type="match status" value="1"/>
</dbReference>